<dbReference type="InterPro" id="IPR025960">
    <property type="entry name" value="RVT_N"/>
</dbReference>
<reference evidence="2" key="1">
    <citation type="journal article" date="2018" name="Am. J. Bot.">
        <title>Organellar phylogenomics inform systematics in the green algal family Hydrodictyaceae (Chlorophyceae) and provide clues to the complex evolutionary history of plastid genomes in the green algal tree of life.</title>
        <authorList>
            <person name="McManus H.A."/>
            <person name="Fucikova K."/>
            <person name="Lewis P.O."/>
            <person name="Lewis L.A."/>
            <person name="Karol K.G."/>
        </authorList>
    </citation>
    <scope>NUCLEOTIDE SEQUENCE</scope>
</reference>
<evidence type="ECO:0000259" key="1">
    <source>
        <dbReference type="Pfam" id="PF13655"/>
    </source>
</evidence>
<keyword evidence="2" id="KW-0934">Plastid</keyword>
<accession>A0A2U8GJY1</accession>
<organism evidence="2">
    <name type="scientific">Pseudopediastrum sp. CL0201VA</name>
    <dbReference type="NCBI Taxonomy" id="2184484"/>
    <lineage>
        <taxon>Eukaryota</taxon>
        <taxon>Viridiplantae</taxon>
        <taxon>Chlorophyta</taxon>
        <taxon>core chlorophytes</taxon>
        <taxon>Chlorophyceae</taxon>
        <taxon>CS clade</taxon>
        <taxon>Sphaeropleales</taxon>
        <taxon>Hydrodictyaceae</taxon>
        <taxon>Pseudopediastrum</taxon>
    </lineage>
</organism>
<dbReference type="RefSeq" id="YP_009492219.1">
    <property type="nucleotide sequence ID" value="NC_037922.1"/>
</dbReference>
<protein>
    <recommendedName>
        <fullName evidence="1">Reverse transcriptase N-terminal domain-containing protein</fullName>
    </recommendedName>
</protein>
<dbReference type="GeneID" id="36952000"/>
<evidence type="ECO:0000313" key="2">
    <source>
        <dbReference type="EMBL" id="AWI68925.1"/>
    </source>
</evidence>
<feature type="domain" description="Reverse transcriptase N-terminal" evidence="1">
    <location>
        <begin position="26"/>
        <end position="100"/>
    </location>
</feature>
<keyword evidence="2" id="KW-0150">Chloroplast</keyword>
<sequence length="101" mass="11626">MEQRSKNKRALSQREAFSYPGISIPEARIKVATKQTNIALALRRGDLELAERLATALTRSKEARVLAVYRVITNKGYRTKGYKDRKPTTSEEFTQLVDRLW</sequence>
<dbReference type="AlphaFoldDB" id="A0A2U8GJY1"/>
<geneLocation type="chloroplast" evidence="2"/>
<dbReference type="Pfam" id="PF13655">
    <property type="entry name" value="RVT_N"/>
    <property type="match status" value="1"/>
</dbReference>
<proteinExistence type="predicted"/>
<name>A0A2U8GJY1_9CHLO</name>
<dbReference type="EMBL" id="MF276985">
    <property type="protein sequence ID" value="AWI68925.1"/>
    <property type="molecule type" value="Genomic_DNA"/>
</dbReference>